<dbReference type="EMBL" id="JACHFD010000033">
    <property type="protein sequence ID" value="MBB5353721.1"/>
    <property type="molecule type" value="Genomic_DNA"/>
</dbReference>
<accession>A0A840VM68</accession>
<gene>
    <name evidence="1" type="ORF">HNR46_003982</name>
</gene>
<keyword evidence="2" id="KW-1185">Reference proteome</keyword>
<evidence type="ECO:0000313" key="1">
    <source>
        <dbReference type="EMBL" id="MBB5353721.1"/>
    </source>
</evidence>
<protein>
    <submittedName>
        <fullName evidence="1">Uncharacterized protein</fullName>
    </submittedName>
</protein>
<dbReference type="AlphaFoldDB" id="A0A840VM68"/>
<reference evidence="1 2" key="1">
    <citation type="submission" date="2020-08" db="EMBL/GenBank/DDBJ databases">
        <title>Genomic Encyclopedia of Type Strains, Phase IV (KMG-IV): sequencing the most valuable type-strain genomes for metagenomic binning, comparative biology and taxonomic classification.</title>
        <authorList>
            <person name="Goeker M."/>
        </authorList>
    </citation>
    <scope>NUCLEOTIDE SEQUENCE [LARGE SCALE GENOMIC DNA]</scope>
    <source>
        <strain evidence="1 2">YC6886</strain>
    </source>
</reference>
<comment type="caution">
    <text evidence="1">The sequence shown here is derived from an EMBL/GenBank/DDBJ whole genome shotgun (WGS) entry which is preliminary data.</text>
</comment>
<dbReference type="Proteomes" id="UP000557717">
    <property type="component" value="Unassembled WGS sequence"/>
</dbReference>
<proteinExistence type="predicted"/>
<organism evidence="1 2">
    <name type="scientific">Haloferula luteola</name>
    <dbReference type="NCBI Taxonomy" id="595692"/>
    <lineage>
        <taxon>Bacteria</taxon>
        <taxon>Pseudomonadati</taxon>
        <taxon>Verrucomicrobiota</taxon>
        <taxon>Verrucomicrobiia</taxon>
        <taxon>Verrucomicrobiales</taxon>
        <taxon>Verrucomicrobiaceae</taxon>
        <taxon>Haloferula</taxon>
    </lineage>
</organism>
<name>A0A840VM68_9BACT</name>
<sequence>MLEIPEAPRGTLGRLDSAVKAFGCRVGGSSCLQLGSRPVRWRLSLGTTFSTWGMSGAACPSVQVLEVGFGKGHVAAVSKLAK</sequence>
<evidence type="ECO:0000313" key="2">
    <source>
        <dbReference type="Proteomes" id="UP000557717"/>
    </source>
</evidence>